<evidence type="ECO:0000313" key="1">
    <source>
        <dbReference type="EMBL" id="SUD90370.1"/>
    </source>
</evidence>
<keyword evidence="2" id="KW-1185">Reference proteome</keyword>
<dbReference type="EMBL" id="UGVC01000001">
    <property type="protein sequence ID" value="SUD90370.1"/>
    <property type="molecule type" value="Genomic_DNA"/>
</dbReference>
<accession>A0A379LIE6</accession>
<evidence type="ECO:0000313" key="2">
    <source>
        <dbReference type="Proteomes" id="UP000254123"/>
    </source>
</evidence>
<sequence>MNQLQSLLNLTLLLNLDNRVGHQVYRYKLDGFYVPYLLLILDMRLN</sequence>
<proteinExistence type="predicted"/>
<gene>
    <name evidence="1" type="ORF">NCTC10526_00696</name>
</gene>
<organism evidence="1 2">
    <name type="scientific">Psychrobacter phenylpyruvicus</name>
    <dbReference type="NCBI Taxonomy" id="29432"/>
    <lineage>
        <taxon>Bacteria</taxon>
        <taxon>Pseudomonadati</taxon>
        <taxon>Pseudomonadota</taxon>
        <taxon>Gammaproteobacteria</taxon>
        <taxon>Moraxellales</taxon>
        <taxon>Moraxellaceae</taxon>
        <taxon>Psychrobacter</taxon>
    </lineage>
</organism>
<reference evidence="1 2" key="1">
    <citation type="submission" date="2018-06" db="EMBL/GenBank/DDBJ databases">
        <authorList>
            <consortium name="Pathogen Informatics"/>
            <person name="Doyle S."/>
        </authorList>
    </citation>
    <scope>NUCLEOTIDE SEQUENCE [LARGE SCALE GENOMIC DNA]</scope>
    <source>
        <strain evidence="1 2">NCTC10526</strain>
    </source>
</reference>
<dbReference type="AlphaFoldDB" id="A0A379LIE6"/>
<name>A0A379LIE6_9GAMM</name>
<protein>
    <submittedName>
        <fullName evidence="1">Uncharacterized protein</fullName>
    </submittedName>
</protein>
<dbReference type="Proteomes" id="UP000254123">
    <property type="component" value="Unassembled WGS sequence"/>
</dbReference>